<dbReference type="GO" id="GO:0004252">
    <property type="term" value="F:serine-type endopeptidase activity"/>
    <property type="evidence" value="ECO:0007669"/>
    <property type="project" value="InterPro"/>
</dbReference>
<dbReference type="Gene3D" id="2.40.10.10">
    <property type="entry name" value="Trypsin-like serine proteases"/>
    <property type="match status" value="1"/>
</dbReference>
<dbReference type="InterPro" id="IPR033116">
    <property type="entry name" value="TRYPSIN_SER"/>
</dbReference>
<evidence type="ECO:0000313" key="6">
    <source>
        <dbReference type="Proteomes" id="UP000030151"/>
    </source>
</evidence>
<dbReference type="InterPro" id="IPR009003">
    <property type="entry name" value="Peptidase_S1_PA"/>
</dbReference>
<keyword evidence="2" id="KW-0720">Serine protease</keyword>
<dbReference type="PROSITE" id="PS50240">
    <property type="entry name" value="TRYPSIN_DOM"/>
    <property type="match status" value="1"/>
</dbReference>
<dbReference type="OrthoDB" id="4915747at2759"/>
<dbReference type="PANTHER" id="PTHR24252">
    <property type="entry name" value="ACROSIN-RELATED"/>
    <property type="match status" value="1"/>
</dbReference>
<keyword evidence="2" id="KW-0645">Protease</keyword>
<protein>
    <submittedName>
        <fullName evidence="5">Peptidase S1 domain protein</fullName>
    </submittedName>
</protein>
<dbReference type="PRINTS" id="PR00722">
    <property type="entry name" value="CHYMOTRYPSIN"/>
</dbReference>
<dbReference type="SUPFAM" id="SSF50494">
    <property type="entry name" value="Trypsin-like serine proteases"/>
    <property type="match status" value="1"/>
</dbReference>
<dbReference type="Proteomes" id="UP000030151">
    <property type="component" value="Unassembled WGS sequence"/>
</dbReference>
<evidence type="ECO:0000313" key="5">
    <source>
        <dbReference type="EMBL" id="EXV02539.1"/>
    </source>
</evidence>
<dbReference type="PROSITE" id="PS00135">
    <property type="entry name" value="TRYPSIN_SER"/>
    <property type="match status" value="1"/>
</dbReference>
<feature type="domain" description="Peptidase S1" evidence="4">
    <location>
        <begin position="27"/>
        <end position="253"/>
    </location>
</feature>
<evidence type="ECO:0000256" key="2">
    <source>
        <dbReference type="RuleBase" id="RU363034"/>
    </source>
</evidence>
<reference evidence="5 6" key="1">
    <citation type="submission" date="2014-02" db="EMBL/GenBank/DDBJ databases">
        <title>The genome sequence of the entomopathogenic fungus Metarhizium robertsii ARSEF 2575.</title>
        <authorList>
            <person name="Giuliano Garisto Donzelli B."/>
            <person name="Roe B.A."/>
            <person name="Macmil S.L."/>
            <person name="Krasnoff S.B."/>
            <person name="Gibson D.M."/>
        </authorList>
    </citation>
    <scope>NUCLEOTIDE SEQUENCE [LARGE SCALE GENOMIC DNA]</scope>
    <source>
        <strain evidence="5 6">ARSEF 2575</strain>
    </source>
</reference>
<dbReference type="Pfam" id="PF00089">
    <property type="entry name" value="Trypsin"/>
    <property type="match status" value="1"/>
</dbReference>
<dbReference type="HOGENOM" id="CLU_006842_7_5_1"/>
<feature type="chain" id="PRO_5001981193" evidence="3">
    <location>
        <begin position="22"/>
        <end position="263"/>
    </location>
</feature>
<evidence type="ECO:0000259" key="4">
    <source>
        <dbReference type="PROSITE" id="PS50240"/>
    </source>
</evidence>
<dbReference type="InterPro" id="IPR018114">
    <property type="entry name" value="TRYPSIN_HIS"/>
</dbReference>
<keyword evidence="2" id="KW-0378">Hydrolase</keyword>
<proteinExistence type="predicted"/>
<dbReference type="PANTHER" id="PTHR24252:SF7">
    <property type="entry name" value="HYALIN"/>
    <property type="match status" value="1"/>
</dbReference>
<dbReference type="PROSITE" id="PS00134">
    <property type="entry name" value="TRYPSIN_HIS"/>
    <property type="match status" value="1"/>
</dbReference>
<organism evidence="5 6">
    <name type="scientific">Metarhizium robertsii</name>
    <dbReference type="NCBI Taxonomy" id="568076"/>
    <lineage>
        <taxon>Eukaryota</taxon>
        <taxon>Fungi</taxon>
        <taxon>Dikarya</taxon>
        <taxon>Ascomycota</taxon>
        <taxon>Pezizomycotina</taxon>
        <taxon>Sordariomycetes</taxon>
        <taxon>Hypocreomycetidae</taxon>
        <taxon>Hypocreales</taxon>
        <taxon>Clavicipitaceae</taxon>
        <taxon>Metarhizium</taxon>
    </lineage>
</organism>
<gene>
    <name evidence="5" type="ORF">X797_003660</name>
</gene>
<feature type="signal peptide" evidence="3">
    <location>
        <begin position="1"/>
        <end position="21"/>
    </location>
</feature>
<dbReference type="AlphaFoldDB" id="A0A0A1UXA6"/>
<dbReference type="EMBL" id="JELW01000004">
    <property type="protein sequence ID" value="EXV02539.1"/>
    <property type="molecule type" value="Genomic_DNA"/>
</dbReference>
<name>A0A0A1UXA6_9HYPO</name>
<comment type="caution">
    <text evidence="5">The sequence shown here is derived from an EMBL/GenBank/DDBJ whole genome shotgun (WGS) entry which is preliminary data.</text>
</comment>
<keyword evidence="1" id="KW-1015">Disulfide bond</keyword>
<evidence type="ECO:0000256" key="3">
    <source>
        <dbReference type="SAM" id="SignalP"/>
    </source>
</evidence>
<dbReference type="eggNOG" id="KOG3627">
    <property type="taxonomic scope" value="Eukaryota"/>
</dbReference>
<dbReference type="SMART" id="SM00020">
    <property type="entry name" value="Tryp_SPc"/>
    <property type="match status" value="1"/>
</dbReference>
<dbReference type="CDD" id="cd00190">
    <property type="entry name" value="Tryp_SPc"/>
    <property type="match status" value="1"/>
</dbReference>
<dbReference type="InterPro" id="IPR043504">
    <property type="entry name" value="Peptidase_S1_PA_chymotrypsin"/>
</dbReference>
<sequence length="263" mass="27741">MVRKIVITLAVLFSAVLSAAATLDKRIFGGEAVKDGEFPFIVTIIDDTYGPSCGGSLLDNTTVLTAAHCLIWSEGWHVRAGTLNKTTGGQVIAAKPVLYPGFRRRRSSSHPHDIAILKLSTPIQESKTIGYATLPDAGSDPVVNSFAIVAGWGRTGPQDDPLHPLKKATVSIQAREECSFGGRNATDNEDEVCAGGDGKDACQGDSGGPLIDKETRHIIGISSSSSRGGTCGVYPGLYTRVSSYIDFIQENLGVSQTTSSVKS</sequence>
<dbReference type="InterPro" id="IPR001254">
    <property type="entry name" value="Trypsin_dom"/>
</dbReference>
<accession>A0A0A1UXA6</accession>
<evidence type="ECO:0000256" key="1">
    <source>
        <dbReference type="ARBA" id="ARBA00023157"/>
    </source>
</evidence>
<dbReference type="GO" id="GO:0006508">
    <property type="term" value="P:proteolysis"/>
    <property type="evidence" value="ECO:0007669"/>
    <property type="project" value="UniProtKB-KW"/>
</dbReference>
<dbReference type="InterPro" id="IPR001314">
    <property type="entry name" value="Peptidase_S1A"/>
</dbReference>
<keyword evidence="3" id="KW-0732">Signal</keyword>